<evidence type="ECO:0000256" key="1">
    <source>
        <dbReference type="ARBA" id="ARBA00022729"/>
    </source>
</evidence>
<feature type="disulfide bond" evidence="4">
    <location>
        <begin position="692"/>
        <end position="702"/>
    </location>
</feature>
<feature type="disulfide bond" evidence="4">
    <location>
        <begin position="724"/>
        <end position="734"/>
    </location>
</feature>
<dbReference type="GO" id="GO:0009986">
    <property type="term" value="C:cell surface"/>
    <property type="evidence" value="ECO:0000318"/>
    <property type="project" value="GO_Central"/>
</dbReference>
<feature type="domain" description="EGF-like" evidence="6">
    <location>
        <begin position="783"/>
        <end position="815"/>
    </location>
</feature>
<dbReference type="EnsemblMetazoa" id="XM_030997402">
    <property type="protein sequence ID" value="XP_030853262"/>
    <property type="gene ID" value="LOC752022"/>
</dbReference>
<dbReference type="GO" id="GO:0005102">
    <property type="term" value="F:signaling receptor binding"/>
    <property type="evidence" value="ECO:0000318"/>
    <property type="project" value="GO_Central"/>
</dbReference>
<dbReference type="InParanoid" id="A0A7M7PKH4"/>
<dbReference type="Pfam" id="PF00090">
    <property type="entry name" value="TSP_1"/>
    <property type="match status" value="3"/>
</dbReference>
<dbReference type="Pfam" id="PF25024">
    <property type="entry name" value="EGF_TEN"/>
    <property type="match status" value="1"/>
</dbReference>
<protein>
    <recommendedName>
        <fullName evidence="6">EGF-like domain-containing protein</fullName>
    </recommendedName>
</protein>
<dbReference type="OMA" id="CGQGRQS"/>
<reference evidence="7" key="2">
    <citation type="submission" date="2021-01" db="UniProtKB">
        <authorList>
            <consortium name="EnsemblMetazoa"/>
        </authorList>
    </citation>
    <scope>IDENTIFICATION</scope>
</reference>
<dbReference type="Proteomes" id="UP000007110">
    <property type="component" value="Unassembled WGS sequence"/>
</dbReference>
<evidence type="ECO:0000256" key="4">
    <source>
        <dbReference type="PROSITE-ProRule" id="PRU00076"/>
    </source>
</evidence>
<proteinExistence type="predicted"/>
<evidence type="ECO:0000313" key="7">
    <source>
        <dbReference type="EnsemblMetazoa" id="XP_030853262"/>
    </source>
</evidence>
<feature type="disulfide bond" evidence="4">
    <location>
        <begin position="710"/>
        <end position="719"/>
    </location>
</feature>
<reference evidence="8" key="1">
    <citation type="submission" date="2015-02" db="EMBL/GenBank/DDBJ databases">
        <title>Genome sequencing for Strongylocentrotus purpuratus.</title>
        <authorList>
            <person name="Murali S."/>
            <person name="Liu Y."/>
            <person name="Vee V."/>
            <person name="English A."/>
            <person name="Wang M."/>
            <person name="Skinner E."/>
            <person name="Han Y."/>
            <person name="Muzny D.M."/>
            <person name="Worley K.C."/>
            <person name="Gibbs R.A."/>
        </authorList>
    </citation>
    <scope>NUCLEOTIDE SEQUENCE</scope>
</reference>
<feature type="disulfide bond" evidence="4">
    <location>
        <begin position="742"/>
        <end position="751"/>
    </location>
</feature>
<feature type="disulfide bond" evidence="4">
    <location>
        <begin position="787"/>
        <end position="797"/>
    </location>
</feature>
<dbReference type="InterPro" id="IPR050969">
    <property type="entry name" value="Dev_Signal_Modulators"/>
</dbReference>
<dbReference type="Gene3D" id="2.20.100.10">
    <property type="entry name" value="Thrombospondin type-1 (TSP1) repeat"/>
    <property type="match status" value="3"/>
</dbReference>
<dbReference type="InterPro" id="IPR000742">
    <property type="entry name" value="EGF"/>
</dbReference>
<dbReference type="GeneID" id="752022"/>
<accession>A0A7M7PKH4</accession>
<dbReference type="InterPro" id="IPR000884">
    <property type="entry name" value="TSP1_rpt"/>
</dbReference>
<feature type="compositionally biased region" description="Low complexity" evidence="5">
    <location>
        <begin position="430"/>
        <end position="445"/>
    </location>
</feature>
<keyword evidence="3 4" id="KW-1015">Disulfide bond</keyword>
<keyword evidence="2" id="KW-0677">Repeat</keyword>
<dbReference type="InterPro" id="IPR036383">
    <property type="entry name" value="TSP1_rpt_sf"/>
</dbReference>
<dbReference type="PROSITE" id="PS50026">
    <property type="entry name" value="EGF_3"/>
    <property type="match status" value="4"/>
</dbReference>
<evidence type="ECO:0000256" key="2">
    <source>
        <dbReference type="ARBA" id="ARBA00022737"/>
    </source>
</evidence>
<dbReference type="Gene3D" id="2.60.120.200">
    <property type="match status" value="1"/>
</dbReference>
<evidence type="ECO:0000313" key="8">
    <source>
        <dbReference type="Proteomes" id="UP000007110"/>
    </source>
</evidence>
<dbReference type="InterPro" id="IPR048287">
    <property type="entry name" value="TSPN-like_N"/>
</dbReference>
<feature type="region of interest" description="Disordered" evidence="5">
    <location>
        <begin position="465"/>
        <end position="516"/>
    </location>
</feature>
<evidence type="ECO:0000256" key="3">
    <source>
        <dbReference type="ARBA" id="ARBA00023157"/>
    </source>
</evidence>
<feature type="domain" description="EGF-like" evidence="6">
    <location>
        <begin position="847"/>
        <end position="879"/>
    </location>
</feature>
<dbReference type="PROSITE" id="PS00022">
    <property type="entry name" value="EGF_1"/>
    <property type="match status" value="3"/>
</dbReference>
<dbReference type="Pfam" id="PF13385">
    <property type="entry name" value="Laminin_G_3"/>
    <property type="match status" value="1"/>
</dbReference>
<feature type="compositionally biased region" description="Basic and acidic residues" evidence="5">
    <location>
        <begin position="416"/>
        <end position="429"/>
    </location>
</feature>
<comment type="caution">
    <text evidence="4">Lacks conserved residue(s) required for the propagation of feature annotation.</text>
</comment>
<feature type="disulfide bond" evidence="4">
    <location>
        <begin position="869"/>
        <end position="878"/>
    </location>
</feature>
<dbReference type="OrthoDB" id="382013at2759"/>
<dbReference type="SUPFAM" id="SSF49899">
    <property type="entry name" value="Concanavalin A-like lectins/glucanases"/>
    <property type="match status" value="1"/>
</dbReference>
<feature type="domain" description="EGF-like" evidence="6">
    <location>
        <begin position="721"/>
        <end position="752"/>
    </location>
</feature>
<evidence type="ECO:0000259" key="6">
    <source>
        <dbReference type="PROSITE" id="PS50026"/>
    </source>
</evidence>
<dbReference type="PROSITE" id="PS50092">
    <property type="entry name" value="TSP1"/>
    <property type="match status" value="3"/>
</dbReference>
<keyword evidence="8" id="KW-1185">Reference proteome</keyword>
<dbReference type="AlphaFoldDB" id="A0A7M7PKH4"/>
<feature type="region of interest" description="Disordered" evidence="5">
    <location>
        <begin position="391"/>
        <end position="447"/>
    </location>
</feature>
<dbReference type="GO" id="GO:0005576">
    <property type="term" value="C:extracellular region"/>
    <property type="evidence" value="ECO:0000318"/>
    <property type="project" value="GO_Central"/>
</dbReference>
<dbReference type="SUPFAM" id="SSF82895">
    <property type="entry name" value="TSP-1 type 1 repeat"/>
    <property type="match status" value="3"/>
</dbReference>
<dbReference type="InterPro" id="IPR013320">
    <property type="entry name" value="ConA-like_dom_sf"/>
</dbReference>
<dbReference type="RefSeq" id="XP_030853262.1">
    <property type="nucleotide sequence ID" value="XM_030997402.1"/>
</dbReference>
<dbReference type="PROSITE" id="PS01186">
    <property type="entry name" value="EGF_2"/>
    <property type="match status" value="3"/>
</dbReference>
<feature type="disulfide bond" evidence="4">
    <location>
        <begin position="851"/>
        <end position="861"/>
    </location>
</feature>
<dbReference type="CDD" id="cd00054">
    <property type="entry name" value="EGF_CA"/>
    <property type="match status" value="2"/>
</dbReference>
<dbReference type="SMART" id="SM00181">
    <property type="entry name" value="EGF"/>
    <property type="match status" value="6"/>
</dbReference>
<sequence>MFSCHFSHLGWRPWASWSSCTKECGAGHQTRRRVCVRDVPNACEGDAKQKRQCNNFDCSDVKDMKKILHLDDFPPGVRRAPSRWTAYRITHQARTLRVPTSEIYGKSFPHQFAVLLTVKPKVTLRKNRGDPYALLFTDAGGNIQFGIKLAKTPSVVYSQLDGTLKELNFTDYVLDRSWHYMAFSVNKHTVTLIADCKQVFTLNIERSDRATIDATGTASIGGGYRAVNSAYFEGDIDQLVLTNDSSTAEFQCLPQERRFPDLLDIASTAPPSSSVNGMDTSFDIDLVYDNLFDPFLFMDTETTTSMPMDTVFPSFSEPDITGDGLHEASGSSTMTPTMPSTTRRITKKIMTQRPRTSTPALTKLTVKLDNGAFGANQSNSDVIKDIMDPEESVEFGVESESPIDNNHATAEPVYDDSSRSSAERSDDSRYWTVTPTTPTSRRGPSAYSQVKVLPTTITESTTHKMTTTTNKPTTVPSTTKATTTMTTTPATTTTPASTTTTSVPTTRTIPTTTPLSTTSTVFMKSTSEMNDILGDADVDNNSERPLNDGLIPAPPGDALSPVAPAIAQRPSIYHGRPIDENANWSTWSTCSRTCGSGTRYRYTVCSPDSKLPDCRTGRGIAAQHKSCQLNNDCKGVLRWSDWGACTQTCGSGFETRVAICRDIDSHENCTKVGQLMIERRGCEGLSECPNYCIGGCLNGGTCMPGGVCQCPAGYEGRVCETELCQHSCKNGGRCVGKNKCLCPYGHLPPFCEPLCNPPCQNNGRCIHPGRCVCPKGYTGPSCSKPICRSGCLNGGTCVAPDRCHCPTGYSGPDCSKPQCSPPCENGGACIRAGFCRCPAGYRGMGCQIAYCRHSCLNGGRCSGPDTCTCPRGYTGALCRQSKCPGGCPGYSQCIGQNSCSSFGRHVVSSSTTTRRRQWCPLQSFIETYTFTYIKPAIQKYRVRCGQYGLKTCESTRIIYQVGYRQSRRTAYKCAPYG</sequence>
<dbReference type="PANTHER" id="PTHR14949">
    <property type="entry name" value="EGF-LIKE-DOMAIN, MULTIPLE 7, 8"/>
    <property type="match status" value="1"/>
</dbReference>
<dbReference type="PANTHER" id="PTHR14949:SF54">
    <property type="entry name" value="VWFD DOMAIN-CONTAINING PROTEIN"/>
    <property type="match status" value="1"/>
</dbReference>
<keyword evidence="1" id="KW-0732">Signal</keyword>
<keyword evidence="4" id="KW-0245">EGF-like domain</keyword>
<feature type="disulfide bond" evidence="4">
    <location>
        <begin position="805"/>
        <end position="814"/>
    </location>
</feature>
<feature type="domain" description="EGF-like" evidence="6">
    <location>
        <begin position="689"/>
        <end position="720"/>
    </location>
</feature>
<dbReference type="SMART" id="SM00209">
    <property type="entry name" value="TSP1"/>
    <property type="match status" value="3"/>
</dbReference>
<name>A0A7M7PKH4_STRPU</name>
<dbReference type="SMART" id="SM00210">
    <property type="entry name" value="TSPN"/>
    <property type="match status" value="1"/>
</dbReference>
<dbReference type="KEGG" id="spu:752022"/>
<organism evidence="7 8">
    <name type="scientific">Strongylocentrotus purpuratus</name>
    <name type="common">Purple sea urchin</name>
    <dbReference type="NCBI Taxonomy" id="7668"/>
    <lineage>
        <taxon>Eukaryota</taxon>
        <taxon>Metazoa</taxon>
        <taxon>Echinodermata</taxon>
        <taxon>Eleutherozoa</taxon>
        <taxon>Echinozoa</taxon>
        <taxon>Echinoidea</taxon>
        <taxon>Euechinoidea</taxon>
        <taxon>Echinacea</taxon>
        <taxon>Camarodonta</taxon>
        <taxon>Echinidea</taxon>
        <taxon>Strongylocentrotidae</taxon>
        <taxon>Strongylocentrotus</taxon>
    </lineage>
</organism>
<evidence type="ECO:0000256" key="5">
    <source>
        <dbReference type="SAM" id="MobiDB-lite"/>
    </source>
</evidence>
<dbReference type="Gene3D" id="2.10.25.10">
    <property type="entry name" value="Laminin"/>
    <property type="match status" value="5"/>
</dbReference>